<evidence type="ECO:0000256" key="7">
    <source>
        <dbReference type="ARBA" id="ARBA00023054"/>
    </source>
</evidence>
<keyword evidence="3" id="KW-0813">Transport</keyword>
<evidence type="ECO:0000256" key="9">
    <source>
        <dbReference type="SAM" id="Phobius"/>
    </source>
</evidence>
<dbReference type="InterPro" id="IPR028945">
    <property type="entry name" value="Get1"/>
</dbReference>
<keyword evidence="11" id="KW-1185">Reference proteome</keyword>
<keyword evidence="6 9" id="KW-1133">Transmembrane helix</keyword>
<keyword evidence="7" id="KW-0175">Coiled coil</keyword>
<dbReference type="Proteomes" id="UP000095023">
    <property type="component" value="Unassembled WGS sequence"/>
</dbReference>
<dbReference type="GO" id="GO:0043495">
    <property type="term" value="F:protein-membrane adaptor activity"/>
    <property type="evidence" value="ECO:0007669"/>
    <property type="project" value="TreeGrafter"/>
</dbReference>
<feature type="transmembrane region" description="Helical" evidence="9">
    <location>
        <begin position="6"/>
        <end position="36"/>
    </location>
</feature>
<dbReference type="Gene3D" id="1.10.287.660">
    <property type="entry name" value="Helix hairpin bin"/>
    <property type="match status" value="1"/>
</dbReference>
<comment type="subcellular location">
    <subcellularLocation>
        <location evidence="1">Endoplasmic reticulum membrane</location>
        <topology evidence="1">Multi-pass membrane protein</topology>
    </subcellularLocation>
</comment>
<keyword evidence="5" id="KW-0256">Endoplasmic reticulum</keyword>
<evidence type="ECO:0000313" key="10">
    <source>
        <dbReference type="EMBL" id="ODV90497.1"/>
    </source>
</evidence>
<keyword evidence="8 9" id="KW-0472">Membrane</keyword>
<evidence type="ECO:0000256" key="6">
    <source>
        <dbReference type="ARBA" id="ARBA00022989"/>
    </source>
</evidence>
<accession>A0A1E4TFL6</accession>
<dbReference type="AlphaFoldDB" id="A0A1E4TFL6"/>
<evidence type="ECO:0000256" key="8">
    <source>
        <dbReference type="ARBA" id="ARBA00023136"/>
    </source>
</evidence>
<dbReference type="PANTHER" id="PTHR42650:SF1">
    <property type="entry name" value="GUIDED ENTRY OF TAIL-ANCHORED PROTEINS FACTOR 1"/>
    <property type="match status" value="1"/>
</dbReference>
<organism evidence="10 11">
    <name type="scientific">Tortispora caseinolytica NRRL Y-17796</name>
    <dbReference type="NCBI Taxonomy" id="767744"/>
    <lineage>
        <taxon>Eukaryota</taxon>
        <taxon>Fungi</taxon>
        <taxon>Dikarya</taxon>
        <taxon>Ascomycota</taxon>
        <taxon>Saccharomycotina</taxon>
        <taxon>Trigonopsidomycetes</taxon>
        <taxon>Trigonopsidales</taxon>
        <taxon>Trigonopsidaceae</taxon>
        <taxon>Tortispora</taxon>
    </lineage>
</organism>
<dbReference type="PANTHER" id="PTHR42650">
    <property type="entry name" value="TAIL-ANCHORED PROTEIN INSERTION RECEPTOR WRB"/>
    <property type="match status" value="1"/>
</dbReference>
<dbReference type="EMBL" id="KV453842">
    <property type="protein sequence ID" value="ODV90497.1"/>
    <property type="molecule type" value="Genomic_DNA"/>
</dbReference>
<protein>
    <recommendedName>
        <fullName evidence="12">Guided entry of tail-anchored proteins 1</fullName>
    </recommendedName>
</protein>
<proteinExistence type="inferred from homology"/>
<evidence type="ECO:0000256" key="5">
    <source>
        <dbReference type="ARBA" id="ARBA00022824"/>
    </source>
</evidence>
<dbReference type="Pfam" id="PF04420">
    <property type="entry name" value="CHD5"/>
    <property type="match status" value="1"/>
</dbReference>
<keyword evidence="4 9" id="KW-0812">Transmembrane</keyword>
<evidence type="ECO:0000256" key="4">
    <source>
        <dbReference type="ARBA" id="ARBA00022692"/>
    </source>
</evidence>
<comment type="similarity">
    <text evidence="2">Belongs to the WRB/GET1 family.</text>
</comment>
<evidence type="ECO:0000256" key="1">
    <source>
        <dbReference type="ARBA" id="ARBA00004477"/>
    </source>
</evidence>
<gene>
    <name evidence="10" type="ORF">CANCADRAFT_107019</name>
</gene>
<evidence type="ECO:0000313" key="11">
    <source>
        <dbReference type="Proteomes" id="UP000095023"/>
    </source>
</evidence>
<name>A0A1E4TFL6_9ASCO</name>
<dbReference type="GO" id="GO:0043529">
    <property type="term" value="C:GET complex"/>
    <property type="evidence" value="ECO:0007669"/>
    <property type="project" value="TreeGrafter"/>
</dbReference>
<dbReference type="InterPro" id="IPR029012">
    <property type="entry name" value="Helix_hairpin_bin_sf"/>
</dbReference>
<evidence type="ECO:0000256" key="2">
    <source>
        <dbReference type="ARBA" id="ARBA00010799"/>
    </source>
</evidence>
<sequence>MLSSTLFIFVTLLPFIRALIPAIAGLIAELLAALLYRDQEAPLRDTKREYVTVHRQRLNTSAQDEFSKWAKLNRREDSLKSKIEELSKAAHERRETIKSKVSRSLSIGSRLVSAYVFFKYRKEPVFYLPRGYIPGVIGWFLSFGGSPRGSVSLMVWSSVMSYMLGDFKSAVDLYSARTNENTAKPA</sequence>
<dbReference type="GO" id="GO:0071816">
    <property type="term" value="P:tail-anchored membrane protein insertion into ER membrane"/>
    <property type="evidence" value="ECO:0007669"/>
    <property type="project" value="InterPro"/>
</dbReference>
<dbReference type="OrthoDB" id="69461at2759"/>
<reference evidence="11" key="1">
    <citation type="submission" date="2016-02" db="EMBL/GenBank/DDBJ databases">
        <title>Comparative genomics of biotechnologically important yeasts.</title>
        <authorList>
            <consortium name="DOE Joint Genome Institute"/>
            <person name="Riley R."/>
            <person name="Haridas S."/>
            <person name="Wolfe K.H."/>
            <person name="Lopes M.R."/>
            <person name="Hittinger C.T."/>
            <person name="Goker M."/>
            <person name="Salamov A."/>
            <person name="Wisecaver J."/>
            <person name="Long T.M."/>
            <person name="Aerts A.L."/>
            <person name="Barry K."/>
            <person name="Choi C."/>
            <person name="Clum A."/>
            <person name="Coughlan A.Y."/>
            <person name="Deshpande S."/>
            <person name="Douglass A.P."/>
            <person name="Hanson S.J."/>
            <person name="Klenk H.-P."/>
            <person name="Labutti K."/>
            <person name="Lapidus A."/>
            <person name="Lindquist E."/>
            <person name="Lipzen A."/>
            <person name="Meier-Kolthoff J.P."/>
            <person name="Ohm R.A."/>
            <person name="Otillar R.P."/>
            <person name="Pangilinan J."/>
            <person name="Peng Y."/>
            <person name="Rokas A."/>
            <person name="Rosa C.A."/>
            <person name="Scheuner C."/>
            <person name="Sibirny A.A."/>
            <person name="Slot J.C."/>
            <person name="Stielow J.B."/>
            <person name="Sun H."/>
            <person name="Kurtzman C.P."/>
            <person name="Blackwell M."/>
            <person name="Jeffries T.W."/>
            <person name="Grigoriev I.V."/>
        </authorList>
    </citation>
    <scope>NUCLEOTIDE SEQUENCE [LARGE SCALE GENOMIC DNA]</scope>
    <source>
        <strain evidence="11">NRRL Y-17796</strain>
    </source>
</reference>
<dbReference type="GO" id="GO:0005789">
    <property type="term" value="C:endoplasmic reticulum membrane"/>
    <property type="evidence" value="ECO:0007669"/>
    <property type="project" value="UniProtKB-SubCell"/>
</dbReference>
<evidence type="ECO:0000256" key="3">
    <source>
        <dbReference type="ARBA" id="ARBA00022448"/>
    </source>
</evidence>
<evidence type="ECO:0008006" key="12">
    <source>
        <dbReference type="Google" id="ProtNLM"/>
    </source>
</evidence>